<evidence type="ECO:0000256" key="1">
    <source>
        <dbReference type="SAM" id="Phobius"/>
    </source>
</evidence>
<dbReference type="AlphaFoldDB" id="A0ABD6CUK2"/>
<dbReference type="RefSeq" id="WP_256406157.1">
    <property type="nucleotide sequence ID" value="NZ_CP187151.1"/>
</dbReference>
<feature type="transmembrane region" description="Helical" evidence="1">
    <location>
        <begin position="49"/>
        <end position="69"/>
    </location>
</feature>
<reference evidence="2 3" key="1">
    <citation type="journal article" date="2019" name="Int. J. Syst. Evol. Microbiol.">
        <title>The Global Catalogue of Microorganisms (GCM) 10K type strain sequencing project: providing services to taxonomists for standard genome sequencing and annotation.</title>
        <authorList>
            <consortium name="The Broad Institute Genomics Platform"/>
            <consortium name="The Broad Institute Genome Sequencing Center for Infectious Disease"/>
            <person name="Wu L."/>
            <person name="Ma J."/>
        </authorList>
    </citation>
    <scope>NUCLEOTIDE SEQUENCE [LARGE SCALE GENOMIC DNA]</scope>
    <source>
        <strain evidence="2 3">CGMCC 1.10594</strain>
    </source>
</reference>
<sequence>MSLPLQFGVPGGLELLIVLFTLVFSLVVPLVVSALIYRDAAGRNSRHALAWAVGAFFGSLVVWVLYYVVRDEVGPSRPGNET</sequence>
<evidence type="ECO:0008006" key="4">
    <source>
        <dbReference type="Google" id="ProtNLM"/>
    </source>
</evidence>
<keyword evidence="1" id="KW-1133">Transmembrane helix</keyword>
<comment type="caution">
    <text evidence="2">The sequence shown here is derived from an EMBL/GenBank/DDBJ whole genome shotgun (WGS) entry which is preliminary data.</text>
</comment>
<proteinExistence type="predicted"/>
<organism evidence="2 3">
    <name type="scientific">Haloplanus ruber</name>
    <dbReference type="NCBI Taxonomy" id="869892"/>
    <lineage>
        <taxon>Archaea</taxon>
        <taxon>Methanobacteriati</taxon>
        <taxon>Methanobacteriota</taxon>
        <taxon>Stenosarchaea group</taxon>
        <taxon>Halobacteria</taxon>
        <taxon>Halobacteriales</taxon>
        <taxon>Haloferacaceae</taxon>
        <taxon>Haloplanus</taxon>
    </lineage>
</organism>
<dbReference type="EMBL" id="JBHUDL010000004">
    <property type="protein sequence ID" value="MFD1632546.1"/>
    <property type="molecule type" value="Genomic_DNA"/>
</dbReference>
<evidence type="ECO:0000313" key="3">
    <source>
        <dbReference type="Proteomes" id="UP001597075"/>
    </source>
</evidence>
<dbReference type="Proteomes" id="UP001597075">
    <property type="component" value="Unassembled WGS sequence"/>
</dbReference>
<keyword evidence="1" id="KW-0812">Transmembrane</keyword>
<evidence type="ECO:0000313" key="2">
    <source>
        <dbReference type="EMBL" id="MFD1632546.1"/>
    </source>
</evidence>
<protein>
    <recommendedName>
        <fullName evidence="4">Cardiolipin synthase N-terminal domain-containing protein</fullName>
    </recommendedName>
</protein>
<feature type="transmembrane region" description="Helical" evidence="1">
    <location>
        <begin position="15"/>
        <end position="37"/>
    </location>
</feature>
<accession>A0ABD6CUK2</accession>
<keyword evidence="3" id="KW-1185">Reference proteome</keyword>
<gene>
    <name evidence="2" type="ORF">ACFSBJ_02110</name>
</gene>
<keyword evidence="1" id="KW-0472">Membrane</keyword>
<name>A0ABD6CUK2_9EURY</name>